<reference evidence="3" key="1">
    <citation type="submission" date="2017-03" db="EMBL/GenBank/DDBJ databases">
        <title>Phytopthora megakarya and P. palmivora, two closely related causual agents of cacao black pod achieved similar genome size and gene model numbers by different mechanisms.</title>
        <authorList>
            <person name="Ali S."/>
            <person name="Shao J."/>
            <person name="Larry D.J."/>
            <person name="Kronmiller B."/>
            <person name="Shen D."/>
            <person name="Strem M.D."/>
            <person name="Melnick R.L."/>
            <person name="Guiltinan M.J."/>
            <person name="Tyler B.M."/>
            <person name="Meinhardt L.W."/>
            <person name="Bailey B.A."/>
        </authorList>
    </citation>
    <scope>NUCLEOTIDE SEQUENCE [LARGE SCALE GENOMIC DNA]</scope>
    <source>
        <strain evidence="3">zdho120</strain>
    </source>
</reference>
<accession>A0A225VN57</accession>
<gene>
    <name evidence="2" type="ORF">PHMEG_00020699</name>
</gene>
<dbReference type="EMBL" id="NBNE01003736">
    <property type="protein sequence ID" value="OWZ06971.1"/>
    <property type="molecule type" value="Genomic_DNA"/>
</dbReference>
<dbReference type="Proteomes" id="UP000198211">
    <property type="component" value="Unassembled WGS sequence"/>
</dbReference>
<keyword evidence="3" id="KW-1185">Reference proteome</keyword>
<evidence type="ECO:0000313" key="3">
    <source>
        <dbReference type="Proteomes" id="UP000198211"/>
    </source>
</evidence>
<proteinExistence type="predicted"/>
<sequence length="125" mass="13998">MYHHYLACLGFIVSVVFIGADSGLADPKNTFESALQPVFSENGNFRAANEIDIAGARLLRPNKDSNERFANEIDIAGARLLRPNKDSNERYREERTGGISVSTFETLKSAFMSSKVTPERLEKWL</sequence>
<feature type="chain" id="PRO_5013030882" evidence="1">
    <location>
        <begin position="26"/>
        <end position="125"/>
    </location>
</feature>
<dbReference type="AlphaFoldDB" id="A0A225VN57"/>
<keyword evidence="1" id="KW-0732">Signal</keyword>
<feature type="signal peptide" evidence="1">
    <location>
        <begin position="1"/>
        <end position="25"/>
    </location>
</feature>
<organism evidence="2 3">
    <name type="scientific">Phytophthora megakarya</name>
    <dbReference type="NCBI Taxonomy" id="4795"/>
    <lineage>
        <taxon>Eukaryota</taxon>
        <taxon>Sar</taxon>
        <taxon>Stramenopiles</taxon>
        <taxon>Oomycota</taxon>
        <taxon>Peronosporomycetes</taxon>
        <taxon>Peronosporales</taxon>
        <taxon>Peronosporaceae</taxon>
        <taxon>Phytophthora</taxon>
    </lineage>
</organism>
<comment type="caution">
    <text evidence="2">The sequence shown here is derived from an EMBL/GenBank/DDBJ whole genome shotgun (WGS) entry which is preliminary data.</text>
</comment>
<feature type="non-terminal residue" evidence="2">
    <location>
        <position position="125"/>
    </location>
</feature>
<protein>
    <submittedName>
        <fullName evidence="2">RxLR effector protein</fullName>
    </submittedName>
</protein>
<dbReference type="OrthoDB" id="127322at2759"/>
<evidence type="ECO:0000256" key="1">
    <source>
        <dbReference type="SAM" id="SignalP"/>
    </source>
</evidence>
<evidence type="ECO:0000313" key="2">
    <source>
        <dbReference type="EMBL" id="OWZ06971.1"/>
    </source>
</evidence>
<name>A0A225VN57_9STRA</name>